<dbReference type="InterPro" id="IPR001250">
    <property type="entry name" value="Man6P_Isoase-1"/>
</dbReference>
<evidence type="ECO:0000256" key="3">
    <source>
        <dbReference type="ARBA" id="ARBA00011956"/>
    </source>
</evidence>
<dbReference type="PANTHER" id="PTHR42742">
    <property type="entry name" value="TRANSCRIPTIONAL REPRESSOR MPRA"/>
    <property type="match status" value="1"/>
</dbReference>
<dbReference type="STRING" id="1234409.C683_0729"/>
<feature type="binding site" evidence="8">
    <location>
        <position position="115"/>
    </location>
    <ligand>
        <name>Zn(2+)</name>
        <dbReference type="ChEBI" id="CHEBI:29105"/>
    </ligand>
</feature>
<dbReference type="GO" id="GO:0005975">
    <property type="term" value="P:carbohydrate metabolic process"/>
    <property type="evidence" value="ECO:0007669"/>
    <property type="project" value="UniProtKB-UniRule"/>
</dbReference>
<dbReference type="GO" id="GO:0008270">
    <property type="term" value="F:zinc ion binding"/>
    <property type="evidence" value="ECO:0007669"/>
    <property type="project" value="UniProtKB-UniRule"/>
</dbReference>
<feature type="domain" description="Mannose-6-phosphate isomerase cupin" evidence="11">
    <location>
        <begin position="239"/>
        <end position="312"/>
    </location>
</feature>
<comment type="similarity">
    <text evidence="2 7">Belongs to the mannose-6-phosphate isomerase type 1 family.</text>
</comment>
<keyword evidence="6 7" id="KW-0413">Isomerase</keyword>
<organism evidence="12 13">
    <name type="scientific">Catellicoccus marimammalium M35/04/3</name>
    <dbReference type="NCBI Taxonomy" id="1234409"/>
    <lineage>
        <taxon>Bacteria</taxon>
        <taxon>Bacillati</taxon>
        <taxon>Bacillota</taxon>
        <taxon>Bacilli</taxon>
        <taxon>Lactobacillales</taxon>
        <taxon>Enterococcaceae</taxon>
        <taxon>Catellicoccus</taxon>
    </lineage>
</organism>
<dbReference type="EC" id="5.3.1.8" evidence="3 7"/>
<reference evidence="12 13" key="1">
    <citation type="journal article" date="2013" name="Genome Announc.">
        <title>Draft Genome Sequence of Catellicoccus marimammalium, a Novel Species Commonly Found in Gull Feces.</title>
        <authorList>
            <person name="Weigand M.R."/>
            <person name="Ryu H."/>
            <person name="Bozcek L."/>
            <person name="Konstantinidis K.T."/>
            <person name="Santo Domingo J.W."/>
        </authorList>
    </citation>
    <scope>NUCLEOTIDE SEQUENCE [LARGE SCALE GENOMIC DNA]</scope>
    <source>
        <strain evidence="12 13">M35/04/3</strain>
    </source>
</reference>
<protein>
    <recommendedName>
        <fullName evidence="3 7">Mannose-6-phosphate isomerase</fullName>
        <ecNumber evidence="3 7">5.3.1.8</ecNumber>
    </recommendedName>
</protein>
<comment type="caution">
    <text evidence="12">The sequence shown here is derived from an EMBL/GenBank/DDBJ whole genome shotgun (WGS) entry which is preliminary data.</text>
</comment>
<feature type="domain" description="Phosphomannose isomerase type I catalytic" evidence="10">
    <location>
        <begin position="6"/>
        <end position="106"/>
    </location>
</feature>
<dbReference type="OrthoDB" id="9808275at2"/>
<dbReference type="Proteomes" id="UP000016057">
    <property type="component" value="Unassembled WGS sequence"/>
</dbReference>
<feature type="active site" evidence="9">
    <location>
        <position position="192"/>
    </location>
</feature>
<dbReference type="PATRIC" id="fig|1234409.3.peg.680"/>
<evidence type="ECO:0000313" key="12">
    <source>
        <dbReference type="EMBL" id="EKU27398.1"/>
    </source>
</evidence>
<evidence type="ECO:0000256" key="1">
    <source>
        <dbReference type="ARBA" id="ARBA00000757"/>
    </source>
</evidence>
<dbReference type="RefSeq" id="WP_009490126.1">
    <property type="nucleotide sequence ID" value="NZ_AMYT01000017.1"/>
</dbReference>
<evidence type="ECO:0000313" key="13">
    <source>
        <dbReference type="Proteomes" id="UP000016057"/>
    </source>
</evidence>
<dbReference type="eggNOG" id="COG1482">
    <property type="taxonomic scope" value="Bacteria"/>
</dbReference>
<keyword evidence="13" id="KW-1185">Reference proteome</keyword>
<keyword evidence="4 7" id="KW-0479">Metal-binding</keyword>
<dbReference type="Pfam" id="PF21621">
    <property type="entry name" value="MPI_cupin_dom"/>
    <property type="match status" value="1"/>
</dbReference>
<feature type="binding site" evidence="8">
    <location>
        <position position="98"/>
    </location>
    <ligand>
        <name>Zn(2+)</name>
        <dbReference type="ChEBI" id="CHEBI:29105"/>
    </ligand>
</feature>
<evidence type="ECO:0000259" key="11">
    <source>
        <dbReference type="Pfam" id="PF21621"/>
    </source>
</evidence>
<feature type="binding site" evidence="8">
    <location>
        <position position="172"/>
    </location>
    <ligand>
        <name>Zn(2+)</name>
        <dbReference type="ChEBI" id="CHEBI:29105"/>
    </ligand>
</feature>
<dbReference type="PIRSF" id="PIRSF036894">
    <property type="entry name" value="PMI_Firm_short"/>
    <property type="match status" value="1"/>
</dbReference>
<name>K8ZLG3_9ENTE</name>
<dbReference type="InterPro" id="IPR046457">
    <property type="entry name" value="PMI_typeI_cat"/>
</dbReference>
<evidence type="ECO:0000256" key="5">
    <source>
        <dbReference type="ARBA" id="ARBA00022833"/>
    </source>
</evidence>
<evidence type="ECO:0000256" key="2">
    <source>
        <dbReference type="ARBA" id="ARBA00010772"/>
    </source>
</evidence>
<dbReference type="PANTHER" id="PTHR42742:SF3">
    <property type="entry name" value="FRUCTOKINASE"/>
    <property type="match status" value="1"/>
</dbReference>
<evidence type="ECO:0000259" key="10">
    <source>
        <dbReference type="Pfam" id="PF20511"/>
    </source>
</evidence>
<dbReference type="EMBL" id="AMYT01000017">
    <property type="protein sequence ID" value="EKU27398.1"/>
    <property type="molecule type" value="Genomic_DNA"/>
</dbReference>
<evidence type="ECO:0000256" key="6">
    <source>
        <dbReference type="ARBA" id="ARBA00023235"/>
    </source>
</evidence>
<dbReference type="NCBIfam" id="TIGR00218">
    <property type="entry name" value="manA"/>
    <property type="match status" value="1"/>
</dbReference>
<dbReference type="InterPro" id="IPR011051">
    <property type="entry name" value="RmlC_Cupin_sf"/>
</dbReference>
<gene>
    <name evidence="12" type="ORF">C683_0729</name>
</gene>
<dbReference type="CDD" id="cd07010">
    <property type="entry name" value="cupin_PMI_type_I_N_bac"/>
    <property type="match status" value="1"/>
</dbReference>
<dbReference type="SUPFAM" id="SSF51182">
    <property type="entry name" value="RmlC-like cupins"/>
    <property type="match status" value="1"/>
</dbReference>
<evidence type="ECO:0000256" key="8">
    <source>
        <dbReference type="PIRSR" id="PIRSR036894-1"/>
    </source>
</evidence>
<evidence type="ECO:0000256" key="7">
    <source>
        <dbReference type="PIRNR" id="PIRNR036894"/>
    </source>
</evidence>
<dbReference type="GO" id="GO:0004476">
    <property type="term" value="F:mannose-6-phosphate isomerase activity"/>
    <property type="evidence" value="ECO:0007669"/>
    <property type="project" value="UniProtKB-UniRule"/>
</dbReference>
<proteinExistence type="inferred from homology"/>
<dbReference type="InterPro" id="IPR014710">
    <property type="entry name" value="RmlC-like_jellyroll"/>
</dbReference>
<keyword evidence="5 7" id="KW-0862">Zinc</keyword>
<evidence type="ECO:0000256" key="9">
    <source>
        <dbReference type="PIRSR" id="PIRSR036894-2"/>
    </source>
</evidence>
<comment type="catalytic activity">
    <reaction evidence="1 7">
        <text>D-mannose 6-phosphate = D-fructose 6-phosphate</text>
        <dbReference type="Rhea" id="RHEA:12356"/>
        <dbReference type="ChEBI" id="CHEBI:58735"/>
        <dbReference type="ChEBI" id="CHEBI:61527"/>
        <dbReference type="EC" id="5.3.1.8"/>
    </reaction>
</comment>
<sequence>MKEVLFLNPVFQERIWGGNRLHEEFGYEIPSDKTGECWAISGHKNGEATIKNGEWKGESLAHLYANHPEFFGEKEKGQNFPLLVKVLDAKADLSVQVHPGDEYAQEFEGELGKTECWYVLDCQPNAKIVYGHNAKTKEELKTWIEEGKWSELLHEVPVQKGDFFYVPSGMVHAIGEGIMILEIQQSSDTTYRVYDYDRKDDAGNLRELHLKQALDVITVPCEYPVCKKVEEHTKGGVVTTLAEEHYFSVYRWDIDGIFHWQQKAPYTLVSIIDGAGRLIVDGTSYELQKGDHFLLPYDVTDTQWEGKFTAVLANNSQKRA</sequence>
<dbReference type="InterPro" id="IPR051804">
    <property type="entry name" value="Carb_Metab_Reg_Kinase/Isom"/>
</dbReference>
<evidence type="ECO:0000256" key="4">
    <source>
        <dbReference type="ARBA" id="ARBA00022723"/>
    </source>
</evidence>
<comment type="cofactor">
    <cofactor evidence="8">
        <name>Zn(2+)</name>
        <dbReference type="ChEBI" id="CHEBI:29105"/>
    </cofactor>
    <text evidence="8">Binds 1 zinc ion per subunit.</text>
</comment>
<dbReference type="InterPro" id="IPR014628">
    <property type="entry name" value="Man6P_isomerase_Firm_short"/>
</dbReference>
<dbReference type="Gene3D" id="2.60.120.10">
    <property type="entry name" value="Jelly Rolls"/>
    <property type="match status" value="2"/>
</dbReference>
<dbReference type="InterPro" id="IPR049071">
    <property type="entry name" value="MPI_cupin_dom"/>
</dbReference>
<dbReference type="Pfam" id="PF20511">
    <property type="entry name" value="PMI_typeI_cat"/>
    <property type="match status" value="1"/>
</dbReference>
<dbReference type="AlphaFoldDB" id="K8ZLG3"/>
<accession>K8ZLG3</accession>